<dbReference type="RefSeq" id="WP_062713432.1">
    <property type="nucleotide sequence ID" value="NZ_CAWRCI010000047.1"/>
</dbReference>
<evidence type="ECO:0008006" key="3">
    <source>
        <dbReference type="Google" id="ProtNLM"/>
    </source>
</evidence>
<gene>
    <name evidence="1" type="ORF">GMA8713_03968</name>
</gene>
<dbReference type="Proteomes" id="UP000073601">
    <property type="component" value="Unassembled WGS sequence"/>
</dbReference>
<dbReference type="OrthoDB" id="5734488at2"/>
<evidence type="ECO:0000313" key="1">
    <source>
        <dbReference type="EMBL" id="CZF85935.1"/>
    </source>
</evidence>
<reference evidence="2" key="1">
    <citation type="submission" date="2016-02" db="EMBL/GenBank/DDBJ databases">
        <authorList>
            <person name="Rodrigo-Torres Lidia"/>
            <person name="Arahal R.David."/>
        </authorList>
    </citation>
    <scope>NUCLEOTIDE SEQUENCE [LARGE SCALE GENOMIC DNA]</scope>
    <source>
        <strain evidence="2">CECT 8713</strain>
    </source>
</reference>
<proteinExistence type="predicted"/>
<sequence length="117" mass="13154">MSITNKSDAEILAIALPMIDAVVNASNQEDWTSFCAYQTQQEALNPDNKASVLKAWREQALFTSLSLDREVLGVLRNGEVAQIIWKQTSTKVAGEYLARYFVQEIDKEIKEVGFLID</sequence>
<name>A0A128FHF8_9GAMM</name>
<evidence type="ECO:0000313" key="2">
    <source>
        <dbReference type="Proteomes" id="UP000073601"/>
    </source>
</evidence>
<protein>
    <recommendedName>
        <fullName evidence="3">SnoaL-like domain protein</fullName>
    </recommendedName>
</protein>
<dbReference type="AlphaFoldDB" id="A0A128FHF8"/>
<organism evidence="1 2">
    <name type="scientific">Grimontia marina</name>
    <dbReference type="NCBI Taxonomy" id="646534"/>
    <lineage>
        <taxon>Bacteria</taxon>
        <taxon>Pseudomonadati</taxon>
        <taxon>Pseudomonadota</taxon>
        <taxon>Gammaproteobacteria</taxon>
        <taxon>Vibrionales</taxon>
        <taxon>Vibrionaceae</taxon>
        <taxon>Grimontia</taxon>
    </lineage>
</organism>
<dbReference type="EMBL" id="FIZY01000047">
    <property type="protein sequence ID" value="CZF85935.1"/>
    <property type="molecule type" value="Genomic_DNA"/>
</dbReference>
<keyword evidence="2" id="KW-1185">Reference proteome</keyword>
<accession>A0A128FHF8</accession>